<evidence type="ECO:0000256" key="4">
    <source>
        <dbReference type="SAM" id="MobiDB-lite"/>
    </source>
</evidence>
<comment type="caution">
    <text evidence="5">The sequence shown here is derived from an EMBL/GenBank/DDBJ whole genome shotgun (WGS) entry which is preliminary data.</text>
</comment>
<feature type="region of interest" description="Disordered" evidence="4">
    <location>
        <begin position="113"/>
        <end position="147"/>
    </location>
</feature>
<dbReference type="EMBL" id="CAMAPF010000150">
    <property type="protein sequence ID" value="CAH9109227.1"/>
    <property type="molecule type" value="Genomic_DNA"/>
</dbReference>
<accession>A0AAV0DYN8</accession>
<feature type="compositionally biased region" description="Basic and acidic residues" evidence="4">
    <location>
        <begin position="123"/>
        <end position="134"/>
    </location>
</feature>
<proteinExistence type="inferred from homology"/>
<dbReference type="PANTHER" id="PTHR31636">
    <property type="entry name" value="OSJNBA0084A10.13 PROTEIN-RELATED"/>
    <property type="match status" value="1"/>
</dbReference>
<feature type="region of interest" description="Leucine repeat II (LRII)" evidence="3">
    <location>
        <begin position="372"/>
        <end position="404"/>
    </location>
</feature>
<protein>
    <submittedName>
        <fullName evidence="5">Uncharacterized protein</fullName>
    </submittedName>
</protein>
<evidence type="ECO:0000313" key="5">
    <source>
        <dbReference type="EMBL" id="CAH9109227.1"/>
    </source>
</evidence>
<organism evidence="5 6">
    <name type="scientific">Cuscuta epithymum</name>
    <dbReference type="NCBI Taxonomy" id="186058"/>
    <lineage>
        <taxon>Eukaryota</taxon>
        <taxon>Viridiplantae</taxon>
        <taxon>Streptophyta</taxon>
        <taxon>Embryophyta</taxon>
        <taxon>Tracheophyta</taxon>
        <taxon>Spermatophyta</taxon>
        <taxon>Magnoliopsida</taxon>
        <taxon>eudicotyledons</taxon>
        <taxon>Gunneridae</taxon>
        <taxon>Pentapetalae</taxon>
        <taxon>asterids</taxon>
        <taxon>lamiids</taxon>
        <taxon>Solanales</taxon>
        <taxon>Convolvulaceae</taxon>
        <taxon>Cuscuteae</taxon>
        <taxon>Cuscuta</taxon>
        <taxon>Cuscuta subgen. Cuscuta</taxon>
    </lineage>
</organism>
<feature type="region of interest" description="Disordered" evidence="4">
    <location>
        <begin position="30"/>
        <end position="66"/>
    </location>
</feature>
<keyword evidence="2" id="KW-0804">Transcription</keyword>
<dbReference type="InterPro" id="IPR005202">
    <property type="entry name" value="TF_GRAS"/>
</dbReference>
<dbReference type="AlphaFoldDB" id="A0AAV0DYN8"/>
<evidence type="ECO:0000313" key="6">
    <source>
        <dbReference type="Proteomes" id="UP001152523"/>
    </source>
</evidence>
<evidence type="ECO:0000256" key="1">
    <source>
        <dbReference type="ARBA" id="ARBA00023015"/>
    </source>
</evidence>
<comment type="caution">
    <text evidence="3">Lacks conserved residue(s) required for the propagation of feature annotation.</text>
</comment>
<name>A0AAV0DYN8_9ASTE</name>
<gene>
    <name evidence="5" type="ORF">CEPIT_LOCUS18633</name>
</gene>
<dbReference type="Pfam" id="PF03514">
    <property type="entry name" value="GRAS"/>
    <property type="match status" value="1"/>
</dbReference>
<keyword evidence="6" id="KW-1185">Reference proteome</keyword>
<dbReference type="PROSITE" id="PS50985">
    <property type="entry name" value="GRAS"/>
    <property type="match status" value="1"/>
</dbReference>
<keyword evidence="1" id="KW-0805">Transcription regulation</keyword>
<feature type="compositionally biased region" description="Polar residues" evidence="4">
    <location>
        <begin position="31"/>
        <end position="41"/>
    </location>
</feature>
<feature type="region of interest" description="VHIID" evidence="3">
    <location>
        <begin position="291"/>
        <end position="356"/>
    </location>
</feature>
<evidence type="ECO:0000256" key="2">
    <source>
        <dbReference type="ARBA" id="ARBA00023163"/>
    </source>
</evidence>
<evidence type="ECO:0000256" key="3">
    <source>
        <dbReference type="PROSITE-ProRule" id="PRU01191"/>
    </source>
</evidence>
<comment type="similarity">
    <text evidence="3">Belongs to the GRAS family.</text>
</comment>
<reference evidence="5" key="1">
    <citation type="submission" date="2022-07" db="EMBL/GenBank/DDBJ databases">
        <authorList>
            <person name="Macas J."/>
            <person name="Novak P."/>
            <person name="Neumann P."/>
        </authorList>
    </citation>
    <scope>NUCLEOTIDE SEQUENCE</scope>
</reference>
<feature type="short sequence motif" description="VHIID" evidence="3">
    <location>
        <begin position="322"/>
        <end position="326"/>
    </location>
</feature>
<dbReference type="Proteomes" id="UP001152523">
    <property type="component" value="Unassembled WGS sequence"/>
</dbReference>
<feature type="region of interest" description="SAW" evidence="3">
    <location>
        <begin position="514"/>
        <end position="589"/>
    </location>
</feature>
<sequence length="593" mass="67556">MEAMFQEFFTPSSELVYCHLSTPQDPRFVSGQRSFNPSSGFSVIDDSPPHNKSATTEEDQDEGDYPNATLKYISQMLMEEEDLENQPFMLSECMALQATEKHFSDVLNGTDSLPDALSWSDRSPSKGKREHEYSSSDNESPETHQRNKYLAPNYLEESEPLEYMCYDVLLDPGCRRNIAACLYKKMDNKEPKAGGKPRRGKKKPQIRKEIIDLSGLLTLCAQSVAIYDSGTANETLKKIRLHSSPYGTGTERMAFYIANALEARLNGTATSLYQLSHHFNKISAADTLKAYKMFINACPFNVVSTMMANKRIMKLAARASRLHIIDFGILYGFQWPSLIQGLSMRRGGPPTLRITGIDFLLPGFHPEELVKATGLRLEKYCKGYGVPFEFKSVAKEWESITLEDLDIERRDDGDVLVVNCLDMLGIVSDETLVPNNSPRDIVLNLIKDINPDMFTHGVLNGTFNATFFATRFREALFHFSSLFDMFDATVPREENDRQLYEKMIFGRDVLNVIACEGTERIERPETYKQWQVRSLGAGFQQLPLDQDIVDCVREKVKSDYNKDFYVEEDGNWLLQGWKGRVHHAVSWWKPNNN</sequence>